<comment type="caution">
    <text evidence="1">The sequence shown here is derived from an EMBL/GenBank/DDBJ whole genome shotgun (WGS) entry which is preliminary data.</text>
</comment>
<feature type="non-terminal residue" evidence="1">
    <location>
        <position position="213"/>
    </location>
</feature>
<keyword evidence="2" id="KW-1185">Reference proteome</keyword>
<proteinExistence type="predicted"/>
<sequence>MLTAFPEGDQLYLPKASFSPFHAAVAALYKREVLPVKDRESCDIDWDKLPEPPFKGAAPALNIPSKVFKQPNLAVNLMTAVRLFTVQWKSFFTNKLAHPQLFNKMCARLMPDSLRFKSLNVDFEERILRPQYAEKDWDAVERCIYDILRLHDFKADLNSALMNPTWIPGEHMEAYCKRIETLYKASGSEPFELRLIRVIHNQLPQNGRDKVLE</sequence>
<dbReference type="EMBL" id="JAAAJB010001602">
    <property type="protein sequence ID" value="KAG0247667.1"/>
    <property type="molecule type" value="Genomic_DNA"/>
</dbReference>
<protein>
    <submittedName>
        <fullName evidence="1">Uncharacterized protein</fullName>
    </submittedName>
</protein>
<accession>A0A9P6PH46</accession>
<gene>
    <name evidence="1" type="ORF">DFQ27_001755</name>
</gene>
<dbReference type="Proteomes" id="UP000807716">
    <property type="component" value="Unassembled WGS sequence"/>
</dbReference>
<dbReference type="AlphaFoldDB" id="A0A9P6PH46"/>
<reference evidence="1" key="1">
    <citation type="journal article" date="2020" name="Fungal Divers.">
        <title>Resolving the Mortierellaceae phylogeny through synthesis of multi-gene phylogenetics and phylogenomics.</title>
        <authorList>
            <person name="Vandepol N."/>
            <person name="Liber J."/>
            <person name="Desiro A."/>
            <person name="Na H."/>
            <person name="Kennedy M."/>
            <person name="Barry K."/>
            <person name="Grigoriev I.V."/>
            <person name="Miller A.N."/>
            <person name="O'Donnell K."/>
            <person name="Stajich J.E."/>
            <person name="Bonito G."/>
        </authorList>
    </citation>
    <scope>NUCLEOTIDE SEQUENCE</scope>
    <source>
        <strain evidence="1">BC1065</strain>
    </source>
</reference>
<evidence type="ECO:0000313" key="2">
    <source>
        <dbReference type="Proteomes" id="UP000807716"/>
    </source>
</evidence>
<name>A0A9P6PH46_9FUNG</name>
<organism evidence="1 2">
    <name type="scientific">Actinomortierella ambigua</name>
    <dbReference type="NCBI Taxonomy" id="1343610"/>
    <lineage>
        <taxon>Eukaryota</taxon>
        <taxon>Fungi</taxon>
        <taxon>Fungi incertae sedis</taxon>
        <taxon>Mucoromycota</taxon>
        <taxon>Mortierellomycotina</taxon>
        <taxon>Mortierellomycetes</taxon>
        <taxon>Mortierellales</taxon>
        <taxon>Mortierellaceae</taxon>
        <taxon>Actinomortierella</taxon>
    </lineage>
</organism>
<evidence type="ECO:0000313" key="1">
    <source>
        <dbReference type="EMBL" id="KAG0247667.1"/>
    </source>
</evidence>
<dbReference type="OrthoDB" id="2439206at2759"/>